<sequence>MPVVVPEPILLLAVVLLPVEPEDPDVPVVVPEPVLLLAVLLLPVEPELPDVPVVVPEPVPLLAVILEQSERTCACCSELSEDQFRRISSCDRSLPELASLKNEPESLLSQPLGIPLWPEPDVELIPEPADEPDVPFVPLDVPDDCAKAAVARQREIAVAVKILRFM</sequence>
<keyword evidence="1" id="KW-0614">Plasmid</keyword>
<name>A0AB38TK33_9HYPH</name>
<dbReference type="Proteomes" id="UP001060070">
    <property type="component" value="Plasmid unnamed"/>
</dbReference>
<accession>A0AB38TK33</accession>
<geneLocation type="plasmid" evidence="1 2">
    <name>unnamed</name>
</geneLocation>
<evidence type="ECO:0000313" key="1">
    <source>
        <dbReference type="EMBL" id="UTU55147.1"/>
    </source>
</evidence>
<protein>
    <submittedName>
        <fullName evidence="1">Protein TonB</fullName>
    </submittedName>
</protein>
<organism evidence="1 2">
    <name type="scientific">Mesorhizobium ciceri</name>
    <dbReference type="NCBI Taxonomy" id="39645"/>
    <lineage>
        <taxon>Bacteria</taxon>
        <taxon>Pseudomonadati</taxon>
        <taxon>Pseudomonadota</taxon>
        <taxon>Alphaproteobacteria</taxon>
        <taxon>Hyphomicrobiales</taxon>
        <taxon>Phyllobacteriaceae</taxon>
        <taxon>Mesorhizobium</taxon>
    </lineage>
</organism>
<keyword evidence="2" id="KW-1185">Reference proteome</keyword>
<gene>
    <name evidence="1" type="ORF">LRP29_32940</name>
</gene>
<dbReference type="EMBL" id="CP088148">
    <property type="protein sequence ID" value="UTU55147.1"/>
    <property type="molecule type" value="Genomic_DNA"/>
</dbReference>
<dbReference type="AlphaFoldDB" id="A0AB38TK33"/>
<evidence type="ECO:0000313" key="2">
    <source>
        <dbReference type="Proteomes" id="UP001060070"/>
    </source>
</evidence>
<proteinExistence type="predicted"/>
<reference evidence="1 2" key="1">
    <citation type="journal article" date="2022" name="Microbiol. Resour. Announc.">
        <title>Complete Genome Sequence of Mesorhizobium ciceri Strain R30, a Rhizobium Used as a Commercial Inoculant for Chickpea in Argentina.</title>
        <authorList>
            <person name="Foresto E."/>
            <person name="Revale S."/>
            <person name="Primo E."/>
            <person name="Nievas F."/>
            <person name="Carezzano E."/>
            <person name="Puente M."/>
            <person name="Alzari P."/>
            <person name="Mart M."/>
            <person name="Ben-Assaya M."/>
            <person name="Mornico D."/>
            <person name="Santoro M."/>
            <person name="Mart F."/>
            <person name="Giordano W."/>
            <person name="Bogino P."/>
        </authorList>
    </citation>
    <scope>NUCLEOTIDE SEQUENCE [LARGE SCALE GENOMIC DNA]</scope>
    <source>
        <strain evidence="1 2">R30</strain>
    </source>
</reference>
<dbReference type="RefSeq" id="WP_013525268.1">
    <property type="nucleotide sequence ID" value="NZ_CP088148.1"/>
</dbReference>